<reference evidence="1 2" key="1">
    <citation type="journal article" date="2015" name="Genome Announc.">
        <title>Complete Genome Sequence of the Clostridium difficile Type Strain DSM 1296T.</title>
        <authorList>
            <person name="Riedel T."/>
            <person name="Bunk B."/>
            <person name="Wittmann J."/>
            <person name="Thurmer A."/>
            <person name="Sproer C."/>
            <person name="Gronow S."/>
            <person name="Liesegang H."/>
            <person name="Daniel R."/>
            <person name="Overmann J."/>
        </authorList>
    </citation>
    <scope>NUCLEOTIDE SEQUENCE [LARGE SCALE GENOMIC DNA]</scope>
    <source>
        <strain evidence="2">ATCC 9689 / DSM 1296 / BCRC 10642 / JCM 1296 / NCIMB 10666 / NCTC 11209 / 90556-M6S</strain>
    </source>
</reference>
<dbReference type="EMBL" id="CP011968">
    <property type="protein sequence ID" value="AKP42310.1"/>
    <property type="molecule type" value="Genomic_DNA"/>
</dbReference>
<sequence length="140" mass="16292">MEMWLRQAEDRFRFPVIPPSISINGKSTINSSNILKVGEIATFGGVALKSINISSFFPNKEYSFCNYKGFPSPYDCVNKIQRWMNEGLILRFTVTETNINMEVIIEGFSYEERDGTRDVYFSLDLREYKRLQILRANPKK</sequence>
<dbReference type="Proteomes" id="UP001510562">
    <property type="component" value="Chromosome"/>
</dbReference>
<proteinExistence type="predicted"/>
<organism evidence="1 2">
    <name type="scientific">Clostridioides difficile ATCC 9689 = DSM 1296</name>
    <dbReference type="NCBI Taxonomy" id="1121308"/>
    <lineage>
        <taxon>Bacteria</taxon>
        <taxon>Bacillati</taxon>
        <taxon>Bacillota</taxon>
        <taxon>Clostridia</taxon>
        <taxon>Peptostreptococcales</taxon>
        <taxon>Peptostreptococcaceae</taxon>
        <taxon>Clostridioides</taxon>
    </lineage>
</organism>
<evidence type="ECO:0000313" key="2">
    <source>
        <dbReference type="Proteomes" id="UP001510562"/>
    </source>
</evidence>
<gene>
    <name evidence="1" type="primary">xkdP</name>
    <name evidence="1" type="ORF">CDIF1296T_01434</name>
</gene>
<name>A0AC59FYJ5_CLODI</name>
<keyword evidence="2" id="KW-1185">Reference proteome</keyword>
<protein>
    <submittedName>
        <fullName evidence="1">Phage-like element pbsx protein xkdP</fullName>
    </submittedName>
</protein>
<accession>A0AC59FYJ5</accession>
<evidence type="ECO:0000313" key="1">
    <source>
        <dbReference type="EMBL" id="AKP42310.1"/>
    </source>
</evidence>